<dbReference type="AlphaFoldDB" id="A0A6N0NQY4"/>
<dbReference type="KEGG" id="mten:GWK48_00855"/>
<dbReference type="Proteomes" id="UP000509301">
    <property type="component" value="Chromosome"/>
</dbReference>
<sequence length="170" mass="18995">MSPSYCGIDLAVKRESAVAVMTGNLIEVQFLLADEEIINACEEAKVVAIDAPLTYKEGYREVDLLLVRRGLRVFPPSFIKALTYRGMELSKSLNAIETHPTSSFKILGWDWKDLSNNKDEADSVISAVTAYHYTMGKTLSFKAVDGEIHLLKPPRPSISSVGRRRYIIED</sequence>
<dbReference type="EMBL" id="CP049074">
    <property type="protein sequence ID" value="QKQ99135.1"/>
    <property type="molecule type" value="Genomic_DNA"/>
</dbReference>
<dbReference type="Pfam" id="PF04250">
    <property type="entry name" value="DUF429"/>
    <property type="match status" value="1"/>
</dbReference>
<dbReference type="InterPro" id="IPR018036">
    <property type="entry name" value="DUF429_subgr"/>
</dbReference>
<evidence type="ECO:0000313" key="2">
    <source>
        <dbReference type="Proteomes" id="UP000509301"/>
    </source>
</evidence>
<dbReference type="OrthoDB" id="50338at2157"/>
<dbReference type="GeneID" id="55640451"/>
<accession>A0A6N0NQY4</accession>
<dbReference type="InterPro" id="IPR007362">
    <property type="entry name" value="DUF429"/>
</dbReference>
<name>A0A6N0NQY4_9CREN</name>
<reference evidence="1 2" key="1">
    <citation type="submission" date="2020-02" db="EMBL/GenBank/DDBJ databases">
        <title>Comparative genome analysis reveals the metabolism and evolution of the thermophilic archaeal genus Metallosphaera.</title>
        <authorList>
            <person name="Jiang C."/>
        </authorList>
    </citation>
    <scope>NUCLEOTIDE SEQUENCE [LARGE SCALE GENOMIC DNA]</scope>
    <source>
        <strain evidence="1 2">Ric-A</strain>
    </source>
</reference>
<gene>
    <name evidence="1" type="ORF">GWK48_00855</name>
</gene>
<organism evidence="1 2">
    <name type="scientific">Metallosphaera tengchongensis</name>
    <dbReference type="NCBI Taxonomy" id="1532350"/>
    <lineage>
        <taxon>Archaea</taxon>
        <taxon>Thermoproteota</taxon>
        <taxon>Thermoprotei</taxon>
        <taxon>Sulfolobales</taxon>
        <taxon>Sulfolobaceae</taxon>
        <taxon>Metallosphaera</taxon>
    </lineage>
</organism>
<dbReference type="PIRSF" id="PIRSF024051">
    <property type="entry name" value="DUF429"/>
    <property type="match status" value="1"/>
</dbReference>
<evidence type="ECO:0000313" key="1">
    <source>
        <dbReference type="EMBL" id="QKQ99135.1"/>
    </source>
</evidence>
<proteinExistence type="predicted"/>
<dbReference type="RefSeq" id="WP_174628736.1">
    <property type="nucleotide sequence ID" value="NZ_CP049074.1"/>
</dbReference>
<protein>
    <submittedName>
        <fullName evidence="1">DUF429 domain-containing protein</fullName>
    </submittedName>
</protein>
<keyword evidence="2" id="KW-1185">Reference proteome</keyword>